<dbReference type="DNASU" id="3836653"/>
<protein>
    <recommendedName>
        <fullName evidence="10">DUF423 domain-containing protein</fullName>
    </recommendedName>
</protein>
<dbReference type="KEGG" id="rru:Rru_A3207"/>
<feature type="transmembrane region" description="Helical" evidence="6">
    <location>
        <begin position="44"/>
        <end position="61"/>
    </location>
</feature>
<evidence type="ECO:0000256" key="5">
    <source>
        <dbReference type="ARBA" id="ARBA00023136"/>
    </source>
</evidence>
<dbReference type="Pfam" id="PF04241">
    <property type="entry name" value="DUF423"/>
    <property type="match status" value="1"/>
</dbReference>
<organism evidence="8 9">
    <name type="scientific">Rhodospirillum rubrum (strain ATCC 11170 / ATH 1.1.1 / DSM 467 / LMG 4362 / NCIMB 8255 / S1)</name>
    <dbReference type="NCBI Taxonomy" id="269796"/>
    <lineage>
        <taxon>Bacteria</taxon>
        <taxon>Pseudomonadati</taxon>
        <taxon>Pseudomonadota</taxon>
        <taxon>Alphaproteobacteria</taxon>
        <taxon>Rhodospirillales</taxon>
        <taxon>Rhodospirillaceae</taxon>
        <taxon>Rhodospirillum</taxon>
    </lineage>
</organism>
<dbReference type="PhylomeDB" id="Q2RPE3"/>
<evidence type="ECO:0000313" key="8">
    <source>
        <dbReference type="EMBL" id="ABC24002.1"/>
    </source>
</evidence>
<keyword evidence="5 6" id="KW-0472">Membrane</keyword>
<dbReference type="RefSeq" id="WP_011390955.1">
    <property type="nucleotide sequence ID" value="NC_007643.1"/>
</dbReference>
<feature type="transmembrane region" description="Helical" evidence="6">
    <location>
        <begin position="102"/>
        <end position="121"/>
    </location>
</feature>
<feature type="chain" id="PRO_5004214749" description="DUF423 domain-containing protein" evidence="7">
    <location>
        <begin position="25"/>
        <end position="127"/>
    </location>
</feature>
<dbReference type="EnsemblBacteria" id="ABC24002">
    <property type="protein sequence ID" value="ABC24002"/>
    <property type="gene ID" value="Rru_A3207"/>
</dbReference>
<keyword evidence="7" id="KW-0732">Signal</keyword>
<keyword evidence="3 6" id="KW-0812">Transmembrane</keyword>
<dbReference type="HOGENOM" id="CLU_096548_3_1_5"/>
<dbReference type="eggNOG" id="COG2363">
    <property type="taxonomic scope" value="Bacteria"/>
</dbReference>
<keyword evidence="9" id="KW-1185">Reference proteome</keyword>
<feature type="transmembrane region" description="Helical" evidence="6">
    <location>
        <begin position="73"/>
        <end position="96"/>
    </location>
</feature>
<proteinExistence type="inferred from homology"/>
<dbReference type="PANTHER" id="PTHR43461">
    <property type="entry name" value="TRANSMEMBRANE PROTEIN 256"/>
    <property type="match status" value="1"/>
</dbReference>
<name>Q2RPE3_RHORT</name>
<reference evidence="8 9" key="1">
    <citation type="journal article" date="2011" name="Stand. Genomic Sci.">
        <title>Complete genome sequence of Rhodospirillum rubrum type strain (S1).</title>
        <authorList>
            <person name="Munk A.C."/>
            <person name="Copeland A."/>
            <person name="Lucas S."/>
            <person name="Lapidus A."/>
            <person name="Del Rio T.G."/>
            <person name="Barry K."/>
            <person name="Detter J.C."/>
            <person name="Hammon N."/>
            <person name="Israni S."/>
            <person name="Pitluck S."/>
            <person name="Brettin T."/>
            <person name="Bruce D."/>
            <person name="Han C."/>
            <person name="Tapia R."/>
            <person name="Gilna P."/>
            <person name="Schmutz J."/>
            <person name="Larimer F."/>
            <person name="Land M."/>
            <person name="Kyrpides N.C."/>
            <person name="Mavromatis K."/>
            <person name="Richardson P."/>
            <person name="Rohde M."/>
            <person name="Goker M."/>
            <person name="Klenk H.P."/>
            <person name="Zhang Y."/>
            <person name="Roberts G.P."/>
            <person name="Reslewic S."/>
            <person name="Schwartz D.C."/>
        </authorList>
    </citation>
    <scope>NUCLEOTIDE SEQUENCE [LARGE SCALE GENOMIC DNA]</scope>
    <source>
        <strain evidence="9">ATCC 11170 / ATH 1.1.1 / DSM 467 / LMG 4362 / NCIMB 8255 / S1</strain>
    </source>
</reference>
<dbReference type="PATRIC" id="fig|269796.9.peg.3320"/>
<feature type="signal peptide" evidence="7">
    <location>
        <begin position="1"/>
        <end position="24"/>
    </location>
</feature>
<evidence type="ECO:0000256" key="3">
    <source>
        <dbReference type="ARBA" id="ARBA00022692"/>
    </source>
</evidence>
<comment type="subcellular location">
    <subcellularLocation>
        <location evidence="1">Membrane</location>
        <topology evidence="1">Multi-pass membrane protein</topology>
    </subcellularLocation>
</comment>
<evidence type="ECO:0000256" key="1">
    <source>
        <dbReference type="ARBA" id="ARBA00004141"/>
    </source>
</evidence>
<dbReference type="Proteomes" id="UP000001929">
    <property type="component" value="Chromosome"/>
</dbReference>
<dbReference type="PANTHER" id="PTHR43461:SF1">
    <property type="entry name" value="TRANSMEMBRANE PROTEIN 256"/>
    <property type="match status" value="1"/>
</dbReference>
<evidence type="ECO:0000256" key="4">
    <source>
        <dbReference type="ARBA" id="ARBA00022989"/>
    </source>
</evidence>
<accession>Q2RPE3</accession>
<gene>
    <name evidence="8" type="ordered locus">Rru_A3207</name>
</gene>
<keyword evidence="4 6" id="KW-1133">Transmembrane helix</keyword>
<evidence type="ECO:0000256" key="2">
    <source>
        <dbReference type="ARBA" id="ARBA00009694"/>
    </source>
</evidence>
<dbReference type="STRING" id="269796.Rru_A3207"/>
<dbReference type="EMBL" id="CP000230">
    <property type="protein sequence ID" value="ABC24002.1"/>
    <property type="molecule type" value="Genomic_DNA"/>
</dbReference>
<dbReference type="AlphaFoldDB" id="Q2RPE3"/>
<dbReference type="InterPro" id="IPR006696">
    <property type="entry name" value="DUF423"/>
</dbReference>
<dbReference type="GO" id="GO:0005886">
    <property type="term" value="C:plasma membrane"/>
    <property type="evidence" value="ECO:0007669"/>
    <property type="project" value="TreeGrafter"/>
</dbReference>
<evidence type="ECO:0000256" key="7">
    <source>
        <dbReference type="SAM" id="SignalP"/>
    </source>
</evidence>
<sequence length="127" mass="12941">MRWGSWLALAGLNAFLSIASGAFAAHALSALGDAHGVGLMEKSARYQMYGAFALVVCAWLAERGVGGRLVAVAGWLHLAGVVLFCGALSAIALLGWPAGPVAPLGGSAMLLGWGVLAWIGLRARRGA</sequence>
<evidence type="ECO:0000256" key="6">
    <source>
        <dbReference type="SAM" id="Phobius"/>
    </source>
</evidence>
<evidence type="ECO:0008006" key="10">
    <source>
        <dbReference type="Google" id="ProtNLM"/>
    </source>
</evidence>
<evidence type="ECO:0000313" key="9">
    <source>
        <dbReference type="Proteomes" id="UP000001929"/>
    </source>
</evidence>
<comment type="similarity">
    <text evidence="2">Belongs to the UPF0382 family.</text>
</comment>